<feature type="compositionally biased region" description="Acidic residues" evidence="9">
    <location>
        <begin position="395"/>
        <end position="409"/>
    </location>
</feature>
<dbReference type="Gene3D" id="3.40.640.10">
    <property type="entry name" value="Type I PLP-dependent aspartate aminotransferase-like (Major domain)"/>
    <property type="match status" value="1"/>
</dbReference>
<accession>A0A6A3BUF8</accession>
<dbReference type="SUPFAM" id="SSF54001">
    <property type="entry name" value="Cysteine proteinases"/>
    <property type="match status" value="1"/>
</dbReference>
<keyword evidence="4" id="KW-0378">Hydrolase</keyword>
<dbReference type="GO" id="GO:0008234">
    <property type="term" value="F:cysteine-type peptidase activity"/>
    <property type="evidence" value="ECO:0007669"/>
    <property type="project" value="InterPro"/>
</dbReference>
<keyword evidence="7" id="KW-0804">Transcription</keyword>
<dbReference type="InterPro" id="IPR015300">
    <property type="entry name" value="DNA-bd_pseudobarrel_sf"/>
</dbReference>
<evidence type="ECO:0000256" key="1">
    <source>
        <dbReference type="ARBA" id="ARBA00004123"/>
    </source>
</evidence>
<dbReference type="GO" id="GO:0005634">
    <property type="term" value="C:nucleus"/>
    <property type="evidence" value="ECO:0007669"/>
    <property type="project" value="UniProtKB-SubCell"/>
</dbReference>
<dbReference type="InterPro" id="IPR003653">
    <property type="entry name" value="Peptidase_C48_C"/>
</dbReference>
<feature type="region of interest" description="Disordered" evidence="9">
    <location>
        <begin position="1702"/>
        <end position="1737"/>
    </location>
</feature>
<feature type="region of interest" description="Disordered" evidence="9">
    <location>
        <begin position="1456"/>
        <end position="1486"/>
    </location>
</feature>
<dbReference type="InterPro" id="IPR003340">
    <property type="entry name" value="B3_DNA-bd"/>
</dbReference>
<dbReference type="Pfam" id="PF02362">
    <property type="entry name" value="B3"/>
    <property type="match status" value="3"/>
</dbReference>
<feature type="compositionally biased region" description="Acidic residues" evidence="9">
    <location>
        <begin position="1464"/>
        <end position="1483"/>
    </location>
</feature>
<protein>
    <submittedName>
        <fullName evidence="11">Prolyl endopeptidase-like isoform X1</fullName>
    </submittedName>
</protein>
<comment type="subcellular location">
    <subcellularLocation>
        <location evidence="1">Nucleus</location>
    </subcellularLocation>
</comment>
<proteinExistence type="inferred from homology"/>
<feature type="domain" description="TF-B3" evidence="10">
    <location>
        <begin position="752"/>
        <end position="851"/>
    </location>
</feature>
<sequence>MFDYESQSVNWMVQSARKKGAKVYSSWFKWPTLKLCSTDLRKRFSNKKRRKKDSATGLFVFPVQSRVTGSKYAYQWMALAQQNNWHVLLDAGSLGPKDMDSLGLSLFRLDFIITSFYRVFGYDPSGFGCLLIKKSVLGILQNQSGSTGSGMLPAFSDAFTSAQVRDVFETEMDQDNSTDRDGTSTIFEESESISVGEVIKAPSSEDESLDNSFWIDLGQSPLGSDSAGHLNKQKISSPLPPFWFNGRKNHKQLSPKPTSTIHSSPIYDYKDLHLGRDDQHVLSFDAAVRSVSQELDCGKEILGEAQFAGTHKKASDCSHLLEIQEERDTSKSLAAESVLIPVFRNNGLANGSIFFGLEDGHPSRGRRVSFSIEDSRKGNTSCTLEPGEASGISLDNEEYTSDGEYGDGQDWDRREPEISCRHLDHIYMLGLNKTTLRLRFLIIWLVTSLLQLRLPNSDGDGRANLVHIYGPKIKCERGAAVAFNVRDRNRGLINPEIVRSWLKEKDTTLCRPMENGRHNRKSGFVRVEVVTASFGFLTNFKDVYKLWDFVAKFLNPEFIREVHGSVGKSPGQVLVSRTDLFRTGKGLQMSLVKQGIPAKFARDYGDSLSNPVFIKVPSGKIWELELVKCGGKMWGFPFPCHHFDRTATEIEYPDVEQEVKVEESDNDDELVNIVNGIGNGSRDKPGLQCPRPHKMMRPNVPKVKPVPAGSSAGTSATISSTVCRARSDEKYMALQTVSRAFKSTNPFFLVFMQPSYVGPITNHRCSVGIPKEFSRLYLKDNGDVVLCDSDGKTWAAEYMSTFGSNGRAYVRLCKGWGDFVRDKNIQVGDVCAFELINGKEISFKVFIFECKKSYFHGPQAFTDVPPCPEQKCKTETSSSTDRQCQQPLEGGETAFGSTLIAQETALQKALAFTSENPYFVVVLRASFMNHSLRIPKPFSRIHFESSVTNINVNLCLSNGKSWPAMLHQRSNIGSPKVRIHDGWRTFVDENNLQVGDVCVLEMTNHDTEISFEVHIFQAIADAKGPLCWTPQRHKADIDMASTSRSPLFKRVVLPVHLKEKRLEIPFAIFERYLTPDSEMVRLKVEDRCWPVKIMSNRRCRRAKLTRGWIEFARDNLLKEGDVCVYEVDTMVHGLFNVSISSMAECKRMKEDGTQSGSVTKYVRSKWNSMSDAEKEPYITQSRNDSKEYKERRKAHENKEVSTRCNIKRVNSLIKHLKENDQLNVLGEIGFGSLVGVRDRPIRRELCRSLMAQFDVRQCIAKYGDFSFPLGIPCAAAVLGVENEGKSVVEVCKSKDWKALASKYGLKQKRYLKGCIAILQVALFDFWSGCEAVSAYERIGVARIRAWGNEEVRRRNERWLYWGMTVRGRRQSRVKEKLDRVEDTLERHKGVVEGKIDGVVKEVKVLRGEVVKEVEVLKGDLKMVTGEKFEGVVKEVVELRSELTGVKGVVDNYLDEGDQLKEEKREEEEEEMEEKREDEEEEMEEMRRKEVDVIYTPESVMATDLDSECPAPQKKKQKVENADIPSGIDDIEAAICDYLWNSELESGYSVISMGNQFATVYDVATLKPMEWVGGVHQTLDANRKESVESIATFWGPILDNYMKFTDCEKIMITINYHNSHWYLLVLDMVDRVATIYDSMFTSEAAKQRVKDAKRLGQLVILLLESGSIANIKQSRKQAEENSSYPNNTNVIITVTIDIQHPTKMAPKRQRQKGGLSQSSSQPSSSQPQPPSETNDSSEEIKSFETLNFRFDMEKQRWQTSFKVMKIRPERVIDLEPKYYPNLVRVFYSNASLQHEPNKTNIIGINTHVTGKDIYISPETIAEGLGVANKGDSDENDVDWSTIKQEVGLDQEREEMDPISHEKEKPIGDAIMEEAPEAPVVEDVTIKTVMEYMVNFWEHIDSLISGMRADISSLRDEVSMLRDELRVDNQAVNEDEADDEDDDEDDDDDDDDDPNNYIVSATPPSRKLLIFYLNGVLA</sequence>
<evidence type="ECO:0000256" key="2">
    <source>
        <dbReference type="ARBA" id="ARBA00005234"/>
    </source>
</evidence>
<feature type="domain" description="TF-B3" evidence="10">
    <location>
        <begin position="1047"/>
        <end position="1143"/>
    </location>
</feature>
<dbReference type="CDD" id="cd10017">
    <property type="entry name" value="B3_DNA"/>
    <property type="match status" value="3"/>
</dbReference>
<evidence type="ECO:0000259" key="10">
    <source>
        <dbReference type="PROSITE" id="PS50863"/>
    </source>
</evidence>
<gene>
    <name evidence="11" type="ORF">F3Y22_tig00110013pilonHSYRG00419</name>
</gene>
<evidence type="ECO:0000256" key="4">
    <source>
        <dbReference type="ARBA" id="ARBA00022801"/>
    </source>
</evidence>
<keyword evidence="12" id="KW-1185">Reference proteome</keyword>
<feature type="region of interest" description="Disordered" evidence="9">
    <location>
        <begin position="681"/>
        <end position="712"/>
    </location>
</feature>
<dbReference type="PANTHER" id="PTHR31391">
    <property type="entry name" value="B3 DOMAIN-CONTAINING PROTEIN OS11G0197600-RELATED"/>
    <property type="match status" value="1"/>
</dbReference>
<dbReference type="SUPFAM" id="SSF47095">
    <property type="entry name" value="HMG-box"/>
    <property type="match status" value="1"/>
</dbReference>
<dbReference type="GO" id="GO:0003677">
    <property type="term" value="F:DNA binding"/>
    <property type="evidence" value="ECO:0007669"/>
    <property type="project" value="UniProtKB-KW"/>
</dbReference>
<dbReference type="InterPro" id="IPR038765">
    <property type="entry name" value="Papain-like_cys_pep_sf"/>
</dbReference>
<dbReference type="PROSITE" id="PS50863">
    <property type="entry name" value="B3"/>
    <property type="match status" value="3"/>
</dbReference>
<reference evidence="11" key="1">
    <citation type="submission" date="2019-09" db="EMBL/GenBank/DDBJ databases">
        <title>Draft genome information of white flower Hibiscus syriacus.</title>
        <authorList>
            <person name="Kim Y.-M."/>
        </authorList>
    </citation>
    <scope>NUCLEOTIDE SEQUENCE [LARGE SCALE GENOMIC DNA]</scope>
    <source>
        <strain evidence="11">YM2019G1</strain>
    </source>
</reference>
<evidence type="ECO:0000256" key="9">
    <source>
        <dbReference type="SAM" id="MobiDB-lite"/>
    </source>
</evidence>
<evidence type="ECO:0000256" key="7">
    <source>
        <dbReference type="ARBA" id="ARBA00023163"/>
    </source>
</evidence>
<name>A0A6A3BUF8_HIBSY</name>
<comment type="caution">
    <text evidence="11">The sequence shown here is derived from an EMBL/GenBank/DDBJ whole genome shotgun (WGS) entry which is preliminary data.</text>
</comment>
<keyword evidence="8" id="KW-0539">Nucleus</keyword>
<dbReference type="Gene3D" id="2.40.330.10">
    <property type="entry name" value="DNA-binding pseudobarrel domain"/>
    <property type="match status" value="3"/>
</dbReference>
<evidence type="ECO:0000313" key="11">
    <source>
        <dbReference type="EMBL" id="KAE8718509.1"/>
    </source>
</evidence>
<dbReference type="Pfam" id="PF02902">
    <property type="entry name" value="Peptidase_C48"/>
    <property type="match status" value="1"/>
</dbReference>
<dbReference type="Gene3D" id="1.10.30.10">
    <property type="entry name" value="High mobility group box domain"/>
    <property type="match status" value="1"/>
</dbReference>
<dbReference type="Gene3D" id="3.40.395.10">
    <property type="entry name" value="Adenoviral Proteinase, Chain A"/>
    <property type="match status" value="1"/>
</dbReference>
<feature type="region of interest" description="Disordered" evidence="9">
    <location>
        <begin position="1173"/>
        <end position="1194"/>
    </location>
</feature>
<dbReference type="SUPFAM" id="SSF53383">
    <property type="entry name" value="PLP-dependent transferases"/>
    <property type="match status" value="1"/>
</dbReference>
<evidence type="ECO:0000256" key="5">
    <source>
        <dbReference type="ARBA" id="ARBA00023015"/>
    </source>
</evidence>
<feature type="compositionally biased region" description="Low complexity" evidence="9">
    <location>
        <begin position="1715"/>
        <end position="1725"/>
    </location>
</feature>
<dbReference type="CDD" id="cd00084">
    <property type="entry name" value="HMG-box_SF"/>
    <property type="match status" value="1"/>
</dbReference>
<evidence type="ECO:0000256" key="3">
    <source>
        <dbReference type="ARBA" id="ARBA00022670"/>
    </source>
</evidence>
<dbReference type="InterPro" id="IPR036910">
    <property type="entry name" value="HMG_box_dom_sf"/>
</dbReference>
<feature type="domain" description="TF-B3" evidence="10">
    <location>
        <begin position="917"/>
        <end position="1019"/>
    </location>
</feature>
<evidence type="ECO:0000313" key="12">
    <source>
        <dbReference type="Proteomes" id="UP000436088"/>
    </source>
</evidence>
<dbReference type="InterPro" id="IPR044837">
    <property type="entry name" value="REM16-like"/>
</dbReference>
<dbReference type="SUPFAM" id="SSF101936">
    <property type="entry name" value="DNA-binding pseudobarrel domain"/>
    <property type="match status" value="3"/>
</dbReference>
<dbReference type="InterPro" id="IPR015421">
    <property type="entry name" value="PyrdxlP-dep_Trfase_major"/>
</dbReference>
<dbReference type="SMART" id="SM01019">
    <property type="entry name" value="B3"/>
    <property type="match status" value="3"/>
</dbReference>
<dbReference type="InterPro" id="IPR015424">
    <property type="entry name" value="PyrdxlP-dep_Trfase"/>
</dbReference>
<feature type="compositionally biased region" description="Acidic residues" evidence="9">
    <location>
        <begin position="1931"/>
        <end position="1952"/>
    </location>
</feature>
<keyword evidence="5" id="KW-0805">Transcription regulation</keyword>
<comment type="similarity">
    <text evidence="2">Belongs to the peptidase C48 family.</text>
</comment>
<dbReference type="GO" id="GO:0006508">
    <property type="term" value="P:proteolysis"/>
    <property type="evidence" value="ECO:0007669"/>
    <property type="project" value="UniProtKB-KW"/>
</dbReference>
<organism evidence="11 12">
    <name type="scientific">Hibiscus syriacus</name>
    <name type="common">Rose of Sharon</name>
    <dbReference type="NCBI Taxonomy" id="106335"/>
    <lineage>
        <taxon>Eukaryota</taxon>
        <taxon>Viridiplantae</taxon>
        <taxon>Streptophyta</taxon>
        <taxon>Embryophyta</taxon>
        <taxon>Tracheophyta</taxon>
        <taxon>Spermatophyta</taxon>
        <taxon>Magnoliopsida</taxon>
        <taxon>eudicotyledons</taxon>
        <taxon>Gunneridae</taxon>
        <taxon>Pentapetalae</taxon>
        <taxon>rosids</taxon>
        <taxon>malvids</taxon>
        <taxon>Malvales</taxon>
        <taxon>Malvaceae</taxon>
        <taxon>Malvoideae</taxon>
        <taxon>Hibiscus</taxon>
    </lineage>
</organism>
<evidence type="ECO:0000256" key="8">
    <source>
        <dbReference type="ARBA" id="ARBA00023242"/>
    </source>
</evidence>
<feature type="region of interest" description="Disordered" evidence="9">
    <location>
        <begin position="1926"/>
        <end position="1959"/>
    </location>
</feature>
<feature type="region of interest" description="Disordered" evidence="9">
    <location>
        <begin position="393"/>
        <end position="412"/>
    </location>
</feature>
<evidence type="ECO:0000256" key="6">
    <source>
        <dbReference type="ARBA" id="ARBA00023125"/>
    </source>
</evidence>
<dbReference type="EMBL" id="VEPZ02000812">
    <property type="protein sequence ID" value="KAE8718509.1"/>
    <property type="molecule type" value="Genomic_DNA"/>
</dbReference>
<dbReference type="Proteomes" id="UP000436088">
    <property type="component" value="Unassembled WGS sequence"/>
</dbReference>
<keyword evidence="3" id="KW-0645">Protease</keyword>
<keyword evidence="6" id="KW-0238">DNA-binding</keyword>